<evidence type="ECO:0000313" key="4">
    <source>
        <dbReference type="Proteomes" id="UP000078561"/>
    </source>
</evidence>
<keyword evidence="2" id="KW-0732">Signal</keyword>
<name>A0A168N3C7_ABSGL</name>
<feature type="compositionally biased region" description="Polar residues" evidence="1">
    <location>
        <begin position="112"/>
        <end position="132"/>
    </location>
</feature>
<evidence type="ECO:0008006" key="5">
    <source>
        <dbReference type="Google" id="ProtNLM"/>
    </source>
</evidence>
<feature type="compositionally biased region" description="Polar residues" evidence="1">
    <location>
        <begin position="72"/>
        <end position="87"/>
    </location>
</feature>
<evidence type="ECO:0000313" key="3">
    <source>
        <dbReference type="EMBL" id="SAL99725.1"/>
    </source>
</evidence>
<dbReference type="OMA" id="DACEQAC"/>
<reference evidence="3" key="1">
    <citation type="submission" date="2016-04" db="EMBL/GenBank/DDBJ databases">
        <authorList>
            <person name="Evans L.H."/>
            <person name="Alamgir A."/>
            <person name="Owens N."/>
            <person name="Weber N.D."/>
            <person name="Virtaneva K."/>
            <person name="Barbian K."/>
            <person name="Babar A."/>
            <person name="Rosenke K."/>
        </authorList>
    </citation>
    <scope>NUCLEOTIDE SEQUENCE [LARGE SCALE GENOMIC DNA]</scope>
    <source>
        <strain evidence="3">CBS 101.48</strain>
    </source>
</reference>
<dbReference type="PROSITE" id="PS51257">
    <property type="entry name" value="PROKAR_LIPOPROTEIN"/>
    <property type="match status" value="1"/>
</dbReference>
<evidence type="ECO:0000256" key="2">
    <source>
        <dbReference type="SAM" id="SignalP"/>
    </source>
</evidence>
<feature type="compositionally biased region" description="Low complexity" evidence="1">
    <location>
        <begin position="97"/>
        <end position="110"/>
    </location>
</feature>
<accession>A0A168N3C7</accession>
<dbReference type="InParanoid" id="A0A168N3C7"/>
<feature type="region of interest" description="Disordered" evidence="1">
    <location>
        <begin position="69"/>
        <end position="132"/>
    </location>
</feature>
<feature type="signal peptide" evidence="2">
    <location>
        <begin position="1"/>
        <end position="22"/>
    </location>
</feature>
<dbReference type="OrthoDB" id="2289000at2759"/>
<evidence type="ECO:0000256" key="1">
    <source>
        <dbReference type="SAM" id="MobiDB-lite"/>
    </source>
</evidence>
<proteinExistence type="predicted"/>
<feature type="chain" id="PRO_5007899233" description="Extracellular membrane protein CFEM domain-containing protein" evidence="2">
    <location>
        <begin position="23"/>
        <end position="152"/>
    </location>
</feature>
<organism evidence="3">
    <name type="scientific">Absidia glauca</name>
    <name type="common">Pin mould</name>
    <dbReference type="NCBI Taxonomy" id="4829"/>
    <lineage>
        <taxon>Eukaryota</taxon>
        <taxon>Fungi</taxon>
        <taxon>Fungi incertae sedis</taxon>
        <taxon>Mucoromycota</taxon>
        <taxon>Mucoromycotina</taxon>
        <taxon>Mucoromycetes</taxon>
        <taxon>Mucorales</taxon>
        <taxon>Cunninghamellaceae</taxon>
        <taxon>Absidia</taxon>
    </lineage>
</organism>
<keyword evidence="4" id="KW-1185">Reference proteome</keyword>
<protein>
    <recommendedName>
        <fullName evidence="5">Extracellular membrane protein CFEM domain-containing protein</fullName>
    </recommendedName>
</protein>
<dbReference type="EMBL" id="LT552960">
    <property type="protein sequence ID" value="SAL99725.1"/>
    <property type="molecule type" value="Genomic_DNA"/>
</dbReference>
<dbReference type="Proteomes" id="UP000078561">
    <property type="component" value="Unassembled WGS sequence"/>
</dbReference>
<dbReference type="AlphaFoldDB" id="A0A168N3C7"/>
<sequence length="152" mass="15649">MKFLFATSVCVFVLSMAMATSAACDCEATDQTCIDKCVTEANSCVTSCKGETNCYEKCIDNDWPSGEMFNKQGMSSSMPAQSATPSASLDPAKATPSSSHSVASATSGMSAKPSQTSFNANNKNSSTSGASTVLTNSGVMMMGLVLGAWTAL</sequence>
<gene>
    <name evidence="3" type="primary">ABSGL_05370.1 scaffold 6959</name>
</gene>